<proteinExistence type="predicted"/>
<sequence>MQPNQRFIAGATCPNCNEMDSLLVNIDDESIECVDCGFAQTAQQRDEDAKKKAEMPPPKTAPKKVNVSDIIRISEIKQ</sequence>
<accession>A0ABV2BVC9</accession>
<evidence type="ECO:0000313" key="2">
    <source>
        <dbReference type="EMBL" id="MET1255899.1"/>
    </source>
</evidence>
<keyword evidence="3" id="KW-1185">Reference proteome</keyword>
<feature type="compositionally biased region" description="Basic and acidic residues" evidence="1">
    <location>
        <begin position="44"/>
        <end position="54"/>
    </location>
</feature>
<dbReference type="RefSeq" id="WP_353896484.1">
    <property type="nucleotide sequence ID" value="NZ_JBEVCJ010000014.1"/>
</dbReference>
<name>A0ABV2BVC9_9GAMM</name>
<dbReference type="NCBIfam" id="TIGR02443">
    <property type="entry name" value="YheV family putative zinc ribbon protein"/>
    <property type="match status" value="1"/>
</dbReference>
<evidence type="ECO:0000256" key="1">
    <source>
        <dbReference type="SAM" id="MobiDB-lite"/>
    </source>
</evidence>
<organism evidence="2 3">
    <name type="scientific">Aliikangiella maris</name>
    <dbReference type="NCBI Taxonomy" id="3162458"/>
    <lineage>
        <taxon>Bacteria</taxon>
        <taxon>Pseudomonadati</taxon>
        <taxon>Pseudomonadota</taxon>
        <taxon>Gammaproteobacteria</taxon>
        <taxon>Oceanospirillales</taxon>
        <taxon>Pleioneaceae</taxon>
        <taxon>Aliikangiella</taxon>
    </lineage>
</organism>
<gene>
    <name evidence="2" type="ORF">ABVT43_12235</name>
</gene>
<feature type="region of interest" description="Disordered" evidence="1">
    <location>
        <begin position="44"/>
        <end position="64"/>
    </location>
</feature>
<reference evidence="2 3" key="1">
    <citation type="submission" date="2024-06" db="EMBL/GenBank/DDBJ databases">
        <authorList>
            <person name="Li F."/>
        </authorList>
    </citation>
    <scope>NUCLEOTIDE SEQUENCE [LARGE SCALE GENOMIC DNA]</scope>
    <source>
        <strain evidence="2 3">GXAS 311</strain>
    </source>
</reference>
<dbReference type="InterPro" id="IPR012658">
    <property type="entry name" value="YheV"/>
</dbReference>
<dbReference type="EMBL" id="JBEVCJ010000014">
    <property type="protein sequence ID" value="MET1255899.1"/>
    <property type="molecule type" value="Genomic_DNA"/>
</dbReference>
<evidence type="ECO:0000313" key="3">
    <source>
        <dbReference type="Proteomes" id="UP001548189"/>
    </source>
</evidence>
<protein>
    <submittedName>
        <fullName evidence="2">YheV family putative zinc ribbon protein</fullName>
    </submittedName>
</protein>
<dbReference type="Pfam" id="PF09526">
    <property type="entry name" value="DUF2387"/>
    <property type="match status" value="1"/>
</dbReference>
<comment type="caution">
    <text evidence="2">The sequence shown here is derived from an EMBL/GenBank/DDBJ whole genome shotgun (WGS) entry which is preliminary data.</text>
</comment>
<dbReference type="Proteomes" id="UP001548189">
    <property type="component" value="Unassembled WGS sequence"/>
</dbReference>